<organism evidence="7 8">
    <name type="scientific">Martelella mediterranea DSM 17316</name>
    <dbReference type="NCBI Taxonomy" id="1122214"/>
    <lineage>
        <taxon>Bacteria</taxon>
        <taxon>Pseudomonadati</taxon>
        <taxon>Pseudomonadota</taxon>
        <taxon>Alphaproteobacteria</taxon>
        <taxon>Hyphomicrobiales</taxon>
        <taxon>Aurantimonadaceae</taxon>
        <taxon>Martelella</taxon>
    </lineage>
</organism>
<keyword evidence="2" id="KW-0813">Transport</keyword>
<evidence type="ECO:0000313" key="8">
    <source>
        <dbReference type="Proteomes" id="UP000191135"/>
    </source>
</evidence>
<dbReference type="KEGG" id="mmed:Mame_03214"/>
<dbReference type="OrthoDB" id="9776369at2"/>
<dbReference type="GO" id="GO:0005524">
    <property type="term" value="F:ATP binding"/>
    <property type="evidence" value="ECO:0007669"/>
    <property type="project" value="UniProtKB-KW"/>
</dbReference>
<keyword evidence="5" id="KW-0029">Amino-acid transport</keyword>
<dbReference type="Gene3D" id="3.40.50.300">
    <property type="entry name" value="P-loop containing nucleotide triphosphate hydrolases"/>
    <property type="match status" value="1"/>
</dbReference>
<dbReference type="AlphaFoldDB" id="A0A1U9Z4D8"/>
<dbReference type="SMART" id="SM00382">
    <property type="entry name" value="AAA"/>
    <property type="match status" value="1"/>
</dbReference>
<proteinExistence type="inferred from homology"/>
<evidence type="ECO:0000256" key="3">
    <source>
        <dbReference type="ARBA" id="ARBA00022741"/>
    </source>
</evidence>
<keyword evidence="8" id="KW-1185">Reference proteome</keyword>
<comment type="similarity">
    <text evidence="1">Belongs to the ABC transporter superfamily.</text>
</comment>
<gene>
    <name evidence="7" type="primary">livF_10</name>
    <name evidence="7" type="ORF">Mame_03214</name>
</gene>
<dbReference type="eggNOG" id="COG0410">
    <property type="taxonomic scope" value="Bacteria"/>
</dbReference>
<evidence type="ECO:0000256" key="5">
    <source>
        <dbReference type="ARBA" id="ARBA00022970"/>
    </source>
</evidence>
<dbReference type="GO" id="GO:0016887">
    <property type="term" value="F:ATP hydrolysis activity"/>
    <property type="evidence" value="ECO:0007669"/>
    <property type="project" value="InterPro"/>
</dbReference>
<name>A0A1U9Z4D8_9HYPH</name>
<dbReference type="PANTHER" id="PTHR43820">
    <property type="entry name" value="HIGH-AFFINITY BRANCHED-CHAIN AMINO ACID TRANSPORT ATP-BINDING PROTEIN LIVF"/>
    <property type="match status" value="1"/>
</dbReference>
<dbReference type="PANTHER" id="PTHR43820:SF4">
    <property type="entry name" value="HIGH-AFFINITY BRANCHED-CHAIN AMINO ACID TRANSPORT ATP-BINDING PROTEIN LIVF"/>
    <property type="match status" value="1"/>
</dbReference>
<dbReference type="InterPro" id="IPR003593">
    <property type="entry name" value="AAA+_ATPase"/>
</dbReference>
<protein>
    <submittedName>
        <fullName evidence="7">LIV-I protein F</fullName>
    </submittedName>
</protein>
<dbReference type="STRING" id="1122214.Mame_03214"/>
<dbReference type="Proteomes" id="UP000191135">
    <property type="component" value="Chromosome"/>
</dbReference>
<evidence type="ECO:0000256" key="4">
    <source>
        <dbReference type="ARBA" id="ARBA00022840"/>
    </source>
</evidence>
<dbReference type="GO" id="GO:0015807">
    <property type="term" value="P:L-amino acid transport"/>
    <property type="evidence" value="ECO:0007669"/>
    <property type="project" value="TreeGrafter"/>
</dbReference>
<evidence type="ECO:0000259" key="6">
    <source>
        <dbReference type="PROSITE" id="PS50893"/>
    </source>
</evidence>
<keyword evidence="3" id="KW-0547">Nucleotide-binding</keyword>
<keyword evidence="4" id="KW-0067">ATP-binding</keyword>
<dbReference type="SUPFAM" id="SSF52540">
    <property type="entry name" value="P-loop containing nucleoside triphosphate hydrolases"/>
    <property type="match status" value="1"/>
</dbReference>
<evidence type="ECO:0000256" key="1">
    <source>
        <dbReference type="ARBA" id="ARBA00005417"/>
    </source>
</evidence>
<evidence type="ECO:0000313" key="7">
    <source>
        <dbReference type="EMBL" id="AQZ52524.1"/>
    </source>
</evidence>
<sequence>MSEPFFQISKLEAGYGEIRVLWGIDLAVSAGEIVCLIGSNGAGKTTLLRTISGLLPPTAGSIVIDGQELAGADTRRILAGGIAHVPEGRRLFRTMSVKDNLMMGAYLRKRGASVEEDLERVMTMFPRLAERAHQDASTLSGGEQQMCAIGRGIMSRPKLLMIDELSLGLAPRAVELLSESLIEINKTGVAILLVEQDVMTALDLAHRGYVIDRGRISLAATSEQLRQEPAVREAYIGAA</sequence>
<dbReference type="CDD" id="cd03224">
    <property type="entry name" value="ABC_TM1139_LivF_branched"/>
    <property type="match status" value="1"/>
</dbReference>
<dbReference type="PROSITE" id="PS50893">
    <property type="entry name" value="ABC_TRANSPORTER_2"/>
    <property type="match status" value="1"/>
</dbReference>
<dbReference type="InterPro" id="IPR003439">
    <property type="entry name" value="ABC_transporter-like_ATP-bd"/>
</dbReference>
<dbReference type="EMBL" id="CP020330">
    <property type="protein sequence ID" value="AQZ52524.1"/>
    <property type="molecule type" value="Genomic_DNA"/>
</dbReference>
<dbReference type="InterPro" id="IPR052156">
    <property type="entry name" value="BCAA_Transport_ATP-bd_LivF"/>
</dbReference>
<dbReference type="InterPro" id="IPR027417">
    <property type="entry name" value="P-loop_NTPase"/>
</dbReference>
<dbReference type="RefSeq" id="WP_018064202.1">
    <property type="nucleotide sequence ID" value="NZ_AQWH01000006.1"/>
</dbReference>
<dbReference type="GO" id="GO:0015658">
    <property type="term" value="F:branched-chain amino acid transmembrane transporter activity"/>
    <property type="evidence" value="ECO:0007669"/>
    <property type="project" value="TreeGrafter"/>
</dbReference>
<dbReference type="Pfam" id="PF00005">
    <property type="entry name" value="ABC_tran"/>
    <property type="match status" value="1"/>
</dbReference>
<evidence type="ECO:0000256" key="2">
    <source>
        <dbReference type="ARBA" id="ARBA00022448"/>
    </source>
</evidence>
<reference evidence="7 8" key="1">
    <citation type="submission" date="2017-03" db="EMBL/GenBank/DDBJ databases">
        <title>Foreign affairs: Plasmid Transfer between Roseobacters and Rhizobia.</title>
        <authorList>
            <person name="Bartling P."/>
            <person name="Bunk B."/>
            <person name="Overmann J."/>
            <person name="Brinkmann H."/>
            <person name="Petersen J."/>
        </authorList>
    </citation>
    <scope>NUCLEOTIDE SEQUENCE [LARGE SCALE GENOMIC DNA]</scope>
    <source>
        <strain evidence="7 8">MACL11</strain>
    </source>
</reference>
<feature type="domain" description="ABC transporter" evidence="6">
    <location>
        <begin position="6"/>
        <end position="238"/>
    </location>
</feature>
<accession>A0A1U9Z4D8</accession>